<reference evidence="7 8" key="2">
    <citation type="journal article" date="2017" name="Genome Biol.">
        <title>New reference genome sequences of hot pepper reveal the massive evolution of plant disease-resistance genes by retroduplication.</title>
        <authorList>
            <person name="Kim S."/>
            <person name="Park J."/>
            <person name="Yeom S.I."/>
            <person name="Kim Y.M."/>
            <person name="Seo E."/>
            <person name="Kim K.T."/>
            <person name="Kim M.S."/>
            <person name="Lee J.M."/>
            <person name="Cheong K."/>
            <person name="Shin H.S."/>
            <person name="Kim S.B."/>
            <person name="Han K."/>
            <person name="Lee J."/>
            <person name="Park M."/>
            <person name="Lee H.A."/>
            <person name="Lee H.Y."/>
            <person name="Lee Y."/>
            <person name="Oh S."/>
            <person name="Lee J.H."/>
            <person name="Choi E."/>
            <person name="Choi E."/>
            <person name="Lee S.E."/>
            <person name="Jeon J."/>
            <person name="Kim H."/>
            <person name="Choi G."/>
            <person name="Song H."/>
            <person name="Lee J."/>
            <person name="Lee S.C."/>
            <person name="Kwon J.K."/>
            <person name="Lee H.Y."/>
            <person name="Koo N."/>
            <person name="Hong Y."/>
            <person name="Kim R.W."/>
            <person name="Kang W.H."/>
            <person name="Huh J.H."/>
            <person name="Kang B.C."/>
            <person name="Yang T.J."/>
            <person name="Lee Y.H."/>
            <person name="Bennetzen J.L."/>
            <person name="Choi D."/>
        </authorList>
    </citation>
    <scope>NUCLEOTIDE SEQUENCE [LARGE SCALE GENOMIC DNA]</scope>
    <source>
        <strain evidence="8">cv. CM334</strain>
    </source>
</reference>
<keyword evidence="3" id="KW-0863">Zinc-finger</keyword>
<dbReference type="GO" id="GO:0008270">
    <property type="term" value="F:zinc ion binding"/>
    <property type="evidence" value="ECO:0007669"/>
    <property type="project" value="UniProtKB-KW"/>
</dbReference>
<comment type="similarity">
    <text evidence="1">Belongs to the FLZ family.</text>
</comment>
<dbReference type="InterPro" id="IPR044593">
    <property type="entry name" value="FLZ8/MARD1"/>
</dbReference>
<feature type="zinc finger region" description="FLZ-type" evidence="4">
    <location>
        <begin position="254"/>
        <end position="298"/>
    </location>
</feature>
<evidence type="ECO:0000313" key="8">
    <source>
        <dbReference type="Proteomes" id="UP000222542"/>
    </source>
</evidence>
<dbReference type="PROSITE" id="PS51795">
    <property type="entry name" value="ZF_FLZ"/>
    <property type="match status" value="1"/>
</dbReference>
<dbReference type="InterPro" id="IPR007650">
    <property type="entry name" value="Zf-FLZ_dom"/>
</dbReference>
<reference evidence="7 8" key="1">
    <citation type="journal article" date="2014" name="Nat. Genet.">
        <title>Genome sequence of the hot pepper provides insights into the evolution of pungency in Capsicum species.</title>
        <authorList>
            <person name="Kim S."/>
            <person name="Park M."/>
            <person name="Yeom S.I."/>
            <person name="Kim Y.M."/>
            <person name="Lee J.M."/>
            <person name="Lee H.A."/>
            <person name="Seo E."/>
            <person name="Choi J."/>
            <person name="Cheong K."/>
            <person name="Kim K.T."/>
            <person name="Jung K."/>
            <person name="Lee G.W."/>
            <person name="Oh S.K."/>
            <person name="Bae C."/>
            <person name="Kim S.B."/>
            <person name="Lee H.Y."/>
            <person name="Kim S.Y."/>
            <person name="Kim M.S."/>
            <person name="Kang B.C."/>
            <person name="Jo Y.D."/>
            <person name="Yang H.B."/>
            <person name="Jeong H.J."/>
            <person name="Kang W.H."/>
            <person name="Kwon J.K."/>
            <person name="Shin C."/>
            <person name="Lim J.Y."/>
            <person name="Park J.H."/>
            <person name="Huh J.H."/>
            <person name="Kim J.S."/>
            <person name="Kim B.D."/>
            <person name="Cohen O."/>
            <person name="Paran I."/>
            <person name="Suh M.C."/>
            <person name="Lee S.B."/>
            <person name="Kim Y.K."/>
            <person name="Shin Y."/>
            <person name="Noh S.J."/>
            <person name="Park J."/>
            <person name="Seo Y.S."/>
            <person name="Kwon S.Y."/>
            <person name="Kim H.A."/>
            <person name="Park J.M."/>
            <person name="Kim H.J."/>
            <person name="Choi S.B."/>
            <person name="Bosland P.W."/>
            <person name="Reeves G."/>
            <person name="Jo S.H."/>
            <person name="Lee B.W."/>
            <person name="Cho H.T."/>
            <person name="Choi H.S."/>
            <person name="Lee M.S."/>
            <person name="Yu Y."/>
            <person name="Do Choi Y."/>
            <person name="Park B.S."/>
            <person name="van Deynze A."/>
            <person name="Ashrafi H."/>
            <person name="Hill T."/>
            <person name="Kim W.T."/>
            <person name="Pai H.S."/>
            <person name="Ahn H.K."/>
            <person name="Yeam I."/>
            <person name="Giovannoni J.J."/>
            <person name="Rose J.K."/>
            <person name="Sorensen I."/>
            <person name="Lee S.J."/>
            <person name="Kim R.W."/>
            <person name="Choi I.Y."/>
            <person name="Choi B.S."/>
            <person name="Lim J.S."/>
            <person name="Lee Y.H."/>
            <person name="Choi D."/>
        </authorList>
    </citation>
    <scope>NUCLEOTIDE SEQUENCE [LARGE SCALE GENOMIC DNA]</scope>
    <source>
        <strain evidence="8">cv. CM334</strain>
    </source>
</reference>
<dbReference type="PANTHER" id="PTHR46443">
    <property type="entry name" value="FCS-LIKE ZINC FINGER 8"/>
    <property type="match status" value="1"/>
</dbReference>
<dbReference type="GO" id="GO:0009744">
    <property type="term" value="P:response to sucrose"/>
    <property type="evidence" value="ECO:0007669"/>
    <property type="project" value="EnsemblPlants"/>
</dbReference>
<name>A0A1U8F6I3_CAPAN</name>
<feature type="compositionally biased region" description="Pro residues" evidence="5">
    <location>
        <begin position="127"/>
        <end position="142"/>
    </location>
</feature>
<dbReference type="Gramene" id="PHT85916">
    <property type="protein sequence ID" value="PHT85916"/>
    <property type="gene ID" value="T459_08022"/>
</dbReference>
<feature type="domain" description="FLZ-type" evidence="6">
    <location>
        <begin position="254"/>
        <end position="298"/>
    </location>
</feature>
<gene>
    <name evidence="7" type="ORF">T459_08022</name>
</gene>
<keyword evidence="3" id="KW-0862">Zinc</keyword>
<evidence type="ECO:0000256" key="3">
    <source>
        <dbReference type="ARBA" id="ARBA00022771"/>
    </source>
</evidence>
<feature type="compositionally biased region" description="Polar residues" evidence="5">
    <location>
        <begin position="176"/>
        <end position="187"/>
    </location>
</feature>
<dbReference type="Pfam" id="PF04570">
    <property type="entry name" value="zf-FLZ"/>
    <property type="match status" value="1"/>
</dbReference>
<evidence type="ECO:0000256" key="4">
    <source>
        <dbReference type="PROSITE-ProRule" id="PRU01131"/>
    </source>
</evidence>
<dbReference type="STRING" id="4072.A0A1U8F6I3"/>
<feature type="compositionally biased region" description="Low complexity" evidence="5">
    <location>
        <begin position="155"/>
        <end position="175"/>
    </location>
</feature>
<dbReference type="GO" id="GO:0009749">
    <property type="term" value="P:response to glucose"/>
    <property type="evidence" value="ECO:0007669"/>
    <property type="project" value="EnsemblPlants"/>
</dbReference>
<evidence type="ECO:0000259" key="6">
    <source>
        <dbReference type="PROSITE" id="PS51795"/>
    </source>
</evidence>
<sequence length="310" mass="33905">MADYSSIPSPTAENSRKLCSSFFGSPRLFTCFATKGFPDSESIMSPTSILDSKPFSAFRNPFWSDSNSNTPRSPKPESRVHFQKLDTKGVGLGLVDALIDEKSDSKELNSVSRMVVLGSQLKIQIPTFPPPFSSPTDSPPSPGDFGIKTRNSQLGSFSSPGFSPSPVKKSPFGSSNPNIIDTPNSPGAFSSLSAAEMELSEEYTCVISHGPNPRTTHIFDDCILESCCGVVKYSASRKENEPFPSPPMTYPSENFLSFCHTCKKNLGIGKDIYMYRGEKAFCSSECRYKEMMLEEGMDKSETDDVFGIIS</sequence>
<accession>A0A1U8F6I3</accession>
<evidence type="ECO:0000256" key="2">
    <source>
        <dbReference type="ARBA" id="ARBA00022723"/>
    </source>
</evidence>
<dbReference type="OMA" id="NRHPWEK"/>
<dbReference type="PANTHER" id="PTHR46443:SF3">
    <property type="entry name" value="PROTEIN MARD1"/>
    <property type="match status" value="1"/>
</dbReference>
<dbReference type="Proteomes" id="UP000222542">
    <property type="component" value="Unassembled WGS sequence"/>
</dbReference>
<feature type="region of interest" description="Disordered" evidence="5">
    <location>
        <begin position="127"/>
        <end position="187"/>
    </location>
</feature>
<keyword evidence="8" id="KW-1185">Reference proteome</keyword>
<dbReference type="AlphaFoldDB" id="A0A1U8F6I3"/>
<keyword evidence="2" id="KW-0479">Metal-binding</keyword>
<dbReference type="EMBL" id="AYRZ02000003">
    <property type="protein sequence ID" value="PHT85916.1"/>
    <property type="molecule type" value="Genomic_DNA"/>
</dbReference>
<protein>
    <recommendedName>
        <fullName evidence="6">FLZ-type domain-containing protein</fullName>
    </recommendedName>
</protein>
<evidence type="ECO:0000256" key="1">
    <source>
        <dbReference type="ARBA" id="ARBA00009374"/>
    </source>
</evidence>
<proteinExistence type="inferred from homology"/>
<evidence type="ECO:0000256" key="5">
    <source>
        <dbReference type="SAM" id="MobiDB-lite"/>
    </source>
</evidence>
<organism evidence="7 8">
    <name type="scientific">Capsicum annuum</name>
    <name type="common">Capsicum pepper</name>
    <dbReference type="NCBI Taxonomy" id="4072"/>
    <lineage>
        <taxon>Eukaryota</taxon>
        <taxon>Viridiplantae</taxon>
        <taxon>Streptophyta</taxon>
        <taxon>Embryophyta</taxon>
        <taxon>Tracheophyta</taxon>
        <taxon>Spermatophyta</taxon>
        <taxon>Magnoliopsida</taxon>
        <taxon>eudicotyledons</taxon>
        <taxon>Gunneridae</taxon>
        <taxon>Pentapetalae</taxon>
        <taxon>asterids</taxon>
        <taxon>lamiids</taxon>
        <taxon>Solanales</taxon>
        <taxon>Solanaceae</taxon>
        <taxon>Solanoideae</taxon>
        <taxon>Capsiceae</taxon>
        <taxon>Capsicum</taxon>
    </lineage>
</organism>
<evidence type="ECO:0000313" key="7">
    <source>
        <dbReference type="EMBL" id="PHT85916.1"/>
    </source>
</evidence>
<dbReference type="GO" id="GO:0005783">
    <property type="term" value="C:endoplasmic reticulum"/>
    <property type="evidence" value="ECO:0007669"/>
    <property type="project" value="EnsemblPlants"/>
</dbReference>
<comment type="caution">
    <text evidence="7">The sequence shown here is derived from an EMBL/GenBank/DDBJ whole genome shotgun (WGS) entry which is preliminary data.</text>
</comment>
<dbReference type="GO" id="GO:0042594">
    <property type="term" value="P:response to starvation"/>
    <property type="evidence" value="ECO:0007669"/>
    <property type="project" value="EnsemblPlants"/>
</dbReference>